<proteinExistence type="predicted"/>
<sequence length="122" mass="13369">MWSVAQACRCAPSRLLVTTRSGFNTSAVSRQLITPVRYNKLGVNNYKGLRLKELIKSNGIVARLCSSSPKPEKTSKVVGYWLLGCSGMVFTAVVLGMVTGYIVLIYSVYYVVRVVVNTSKGK</sequence>
<name>A0A1E1WCR9_PECGO</name>
<dbReference type="EMBL" id="GDQN01006327">
    <property type="protein sequence ID" value="JAT84727.1"/>
    <property type="molecule type" value="Transcribed_RNA"/>
</dbReference>
<keyword evidence="1" id="KW-0812">Transmembrane</keyword>
<evidence type="ECO:0008006" key="3">
    <source>
        <dbReference type="Google" id="ProtNLM"/>
    </source>
</evidence>
<accession>A0A1E1WCR9</accession>
<dbReference type="AlphaFoldDB" id="A0A1E1WCR9"/>
<gene>
    <name evidence="2" type="ORF">g.4941</name>
</gene>
<evidence type="ECO:0000256" key="1">
    <source>
        <dbReference type="SAM" id="Phobius"/>
    </source>
</evidence>
<organism evidence="2">
    <name type="scientific">Pectinophora gossypiella</name>
    <name type="common">Cotton pink bollworm</name>
    <name type="synonym">Depressaria gossypiella</name>
    <dbReference type="NCBI Taxonomy" id="13191"/>
    <lineage>
        <taxon>Eukaryota</taxon>
        <taxon>Metazoa</taxon>
        <taxon>Ecdysozoa</taxon>
        <taxon>Arthropoda</taxon>
        <taxon>Hexapoda</taxon>
        <taxon>Insecta</taxon>
        <taxon>Pterygota</taxon>
        <taxon>Neoptera</taxon>
        <taxon>Endopterygota</taxon>
        <taxon>Lepidoptera</taxon>
        <taxon>Glossata</taxon>
        <taxon>Ditrysia</taxon>
        <taxon>Gelechioidea</taxon>
        <taxon>Gelechiidae</taxon>
        <taxon>Apatetrinae</taxon>
        <taxon>Pectinophora</taxon>
    </lineage>
</organism>
<keyword evidence="1" id="KW-1133">Transmembrane helix</keyword>
<reference evidence="2" key="1">
    <citation type="submission" date="2015-09" db="EMBL/GenBank/DDBJ databases">
        <title>De novo assembly of Pectinophora gossypiella (Pink Bollworm) gut transcriptome.</title>
        <authorList>
            <person name="Tassone E.E."/>
        </authorList>
    </citation>
    <scope>NUCLEOTIDE SEQUENCE</scope>
</reference>
<dbReference type="OrthoDB" id="1726137at2759"/>
<evidence type="ECO:0000313" key="2">
    <source>
        <dbReference type="EMBL" id="JAT84727.1"/>
    </source>
</evidence>
<feature type="transmembrane region" description="Helical" evidence="1">
    <location>
        <begin position="79"/>
        <end position="112"/>
    </location>
</feature>
<keyword evidence="1" id="KW-0472">Membrane</keyword>
<protein>
    <recommendedName>
        <fullName evidence="3">Transmembrane protein</fullName>
    </recommendedName>
</protein>